<evidence type="ECO:0000256" key="1">
    <source>
        <dbReference type="SAM" id="MobiDB-lite"/>
    </source>
</evidence>
<dbReference type="Proteomes" id="UP000611554">
    <property type="component" value="Unassembled WGS sequence"/>
</dbReference>
<comment type="caution">
    <text evidence="2">The sequence shown here is derived from an EMBL/GenBank/DDBJ whole genome shotgun (WGS) entry which is preliminary data.</text>
</comment>
<protein>
    <submittedName>
        <fullName evidence="2">Uncharacterized protein</fullName>
    </submittedName>
</protein>
<sequence length="287" mass="30318">MPSFPVCPLGDVPNTGYHHGVTHSTRIVGVIALLLLAGCSSGTEKRQAAPLRPLTVREQVSSVVKGDDGYVVNWAGVLSNANPWHFGEHVVATVVAKDALGREIVRTEQQLDAVPPGGTLPFSGQTTAARKPSQVSVTYGSAQWHPAARIVSAFESFPVTGVLTARQDHGYLVTGYVGSPYSLPAGNLVVTALLRDRNGRLLGGGSTFVDDVRANAKRRFILNIQSVQDTGKIDRAEVHAGTWGSTSRPYEALALGGIVPVNTAKPTTAPFAKDRGRPATLTADARP</sequence>
<reference evidence="3" key="1">
    <citation type="journal article" date="2019" name="Int. J. Syst. Evol. Microbiol.">
        <title>The Global Catalogue of Microorganisms (GCM) 10K type strain sequencing project: providing services to taxonomists for standard genome sequencing and annotation.</title>
        <authorList>
            <consortium name="The Broad Institute Genomics Platform"/>
            <consortium name="The Broad Institute Genome Sequencing Center for Infectious Disease"/>
            <person name="Wu L."/>
            <person name="Ma J."/>
        </authorList>
    </citation>
    <scope>NUCLEOTIDE SEQUENCE [LARGE SCALE GENOMIC DNA]</scope>
    <source>
        <strain evidence="3">JCM 3115</strain>
    </source>
</reference>
<dbReference type="EMBL" id="BMQJ01000006">
    <property type="protein sequence ID" value="GGP97755.1"/>
    <property type="molecule type" value="Genomic_DNA"/>
</dbReference>
<gene>
    <name evidence="2" type="ORF">GCM10010140_29810</name>
</gene>
<evidence type="ECO:0000313" key="3">
    <source>
        <dbReference type="Proteomes" id="UP000611554"/>
    </source>
</evidence>
<feature type="region of interest" description="Disordered" evidence="1">
    <location>
        <begin position="266"/>
        <end position="287"/>
    </location>
</feature>
<keyword evidence="3" id="KW-1185">Reference proteome</keyword>
<accession>A0ABQ2QU66</accession>
<proteinExistence type="predicted"/>
<evidence type="ECO:0000313" key="2">
    <source>
        <dbReference type="EMBL" id="GGP97755.1"/>
    </source>
</evidence>
<organism evidence="2 3">
    <name type="scientific">Streptosporangium pseudovulgare</name>
    <dbReference type="NCBI Taxonomy" id="35765"/>
    <lineage>
        <taxon>Bacteria</taxon>
        <taxon>Bacillati</taxon>
        <taxon>Actinomycetota</taxon>
        <taxon>Actinomycetes</taxon>
        <taxon>Streptosporangiales</taxon>
        <taxon>Streptosporangiaceae</taxon>
        <taxon>Streptosporangium</taxon>
    </lineage>
</organism>
<name>A0ABQ2QU66_9ACTN</name>